<feature type="chain" id="PRO_5012597924" evidence="6">
    <location>
        <begin position="22"/>
        <end position="248"/>
    </location>
</feature>
<dbReference type="GO" id="GO:0009279">
    <property type="term" value="C:cell outer membrane"/>
    <property type="evidence" value="ECO:0007669"/>
    <property type="project" value="UniProtKB-SubCell"/>
</dbReference>
<evidence type="ECO:0000256" key="3">
    <source>
        <dbReference type="ARBA" id="ARBA00022729"/>
    </source>
</evidence>
<dbReference type="Pfam" id="PF06629">
    <property type="entry name" value="MipA"/>
    <property type="match status" value="1"/>
</dbReference>
<keyword evidence="5" id="KW-0998">Cell outer membrane</keyword>
<evidence type="ECO:0000256" key="6">
    <source>
        <dbReference type="SAM" id="SignalP"/>
    </source>
</evidence>
<comment type="subcellular location">
    <subcellularLocation>
        <location evidence="1">Cell outer membrane</location>
    </subcellularLocation>
</comment>
<evidence type="ECO:0000256" key="1">
    <source>
        <dbReference type="ARBA" id="ARBA00004442"/>
    </source>
</evidence>
<dbReference type="EMBL" id="FWPT01000015">
    <property type="protein sequence ID" value="SMA50735.1"/>
    <property type="molecule type" value="Genomic_DNA"/>
</dbReference>
<keyword evidence="4" id="KW-0472">Membrane</keyword>
<evidence type="ECO:0000256" key="5">
    <source>
        <dbReference type="ARBA" id="ARBA00023237"/>
    </source>
</evidence>
<sequence length="248" mass="27321">MKKTSLIPLAVAVTLSTAVSAEENDSSLSLGLGVGHEKSIYKGVDSETNGIPLVMYENGNFYLRGPEVGYTFFESSPVKIDAVVRYRMDGYDDKDSDDLRGMEDRDGTVEGGLTASVETGLGEWSIEAFGDAASTHDGYELELGWEKPYDLNKNWSIIPAASISYLSADLADYYYGVTAKEATVRRAAYTVDSDYVWELGLSALYKIDRNQIVRFAISYENYGSEIADSPIVDSDNSSRIGLVYAYRF</sequence>
<keyword evidence="8" id="KW-1185">Reference proteome</keyword>
<evidence type="ECO:0000313" key="7">
    <source>
        <dbReference type="EMBL" id="SMA50735.1"/>
    </source>
</evidence>
<name>A0A1X7AR76_9GAMM</name>
<dbReference type="AlphaFoldDB" id="A0A1X7AR76"/>
<dbReference type="RefSeq" id="WP_087113169.1">
    <property type="nucleotide sequence ID" value="NZ_CBCSCN010000015.1"/>
</dbReference>
<dbReference type="GO" id="GO:0009252">
    <property type="term" value="P:peptidoglycan biosynthetic process"/>
    <property type="evidence" value="ECO:0007669"/>
    <property type="project" value="TreeGrafter"/>
</dbReference>
<dbReference type="Proteomes" id="UP000196573">
    <property type="component" value="Unassembled WGS sequence"/>
</dbReference>
<dbReference type="OrthoDB" id="8562138at2"/>
<evidence type="ECO:0000256" key="2">
    <source>
        <dbReference type="ARBA" id="ARBA00005722"/>
    </source>
</evidence>
<organism evidence="7 8">
    <name type="scientific">Parendozoicomonas haliclonae</name>
    <dbReference type="NCBI Taxonomy" id="1960125"/>
    <lineage>
        <taxon>Bacteria</taxon>
        <taxon>Pseudomonadati</taxon>
        <taxon>Pseudomonadota</taxon>
        <taxon>Gammaproteobacteria</taxon>
        <taxon>Oceanospirillales</taxon>
        <taxon>Endozoicomonadaceae</taxon>
        <taxon>Parendozoicomonas</taxon>
    </lineage>
</organism>
<evidence type="ECO:0000256" key="4">
    <source>
        <dbReference type="ARBA" id="ARBA00023136"/>
    </source>
</evidence>
<comment type="similarity">
    <text evidence="2">Belongs to the MipA/OmpV family.</text>
</comment>
<keyword evidence="3 6" id="KW-0732">Signal</keyword>
<gene>
    <name evidence="7" type="primary">ompV</name>
    <name evidence="7" type="ORF">EHSB41UT_04552</name>
</gene>
<evidence type="ECO:0000313" key="8">
    <source>
        <dbReference type="Proteomes" id="UP000196573"/>
    </source>
</evidence>
<reference evidence="7 8" key="1">
    <citation type="submission" date="2017-03" db="EMBL/GenBank/DDBJ databases">
        <authorList>
            <person name="Afonso C.L."/>
            <person name="Miller P.J."/>
            <person name="Scott M.A."/>
            <person name="Spackman E."/>
            <person name="Goraichik I."/>
            <person name="Dimitrov K.M."/>
            <person name="Suarez D.L."/>
            <person name="Swayne D.E."/>
        </authorList>
    </citation>
    <scope>NUCLEOTIDE SEQUENCE [LARGE SCALE GENOMIC DNA]</scope>
    <source>
        <strain evidence="7">SB41UT1</strain>
    </source>
</reference>
<proteinExistence type="inferred from homology"/>
<dbReference type="PANTHER" id="PTHR38776:SF1">
    <property type="entry name" value="MLTA-INTERACTING PROTEIN-RELATED"/>
    <property type="match status" value="1"/>
</dbReference>
<dbReference type="PANTHER" id="PTHR38776">
    <property type="entry name" value="MLTA-INTERACTING PROTEIN-RELATED"/>
    <property type="match status" value="1"/>
</dbReference>
<dbReference type="InterPro" id="IPR010583">
    <property type="entry name" value="MipA"/>
</dbReference>
<protein>
    <submittedName>
        <fullName evidence="7">Outer membrane protein OmpV</fullName>
    </submittedName>
</protein>
<accession>A0A1X7AR76</accession>
<feature type="signal peptide" evidence="6">
    <location>
        <begin position="1"/>
        <end position="21"/>
    </location>
</feature>